<dbReference type="PROSITE" id="PS50600">
    <property type="entry name" value="ULP_PROTEASE"/>
    <property type="match status" value="1"/>
</dbReference>
<evidence type="ECO:0000256" key="2">
    <source>
        <dbReference type="ARBA" id="ARBA00022670"/>
    </source>
</evidence>
<accession>A0AAP0DKL7</accession>
<dbReference type="InterPro" id="IPR029480">
    <property type="entry name" value="Transpos_assoc"/>
</dbReference>
<dbReference type="InterPro" id="IPR058352">
    <property type="entry name" value="DUF8039"/>
</dbReference>
<dbReference type="Pfam" id="PF26133">
    <property type="entry name" value="DUF8039"/>
    <property type="match status" value="1"/>
</dbReference>
<reference evidence="5 6" key="1">
    <citation type="submission" date="2024-04" db="EMBL/GenBank/DDBJ databases">
        <title>The reference genome of an endangered Asteraceae, Deinandra increscens subsp. villosa, native to the Central Coast of California.</title>
        <authorList>
            <person name="Guilliams M."/>
            <person name="Hasenstab-Lehman K."/>
            <person name="Meyer R."/>
            <person name="Mcevoy S."/>
        </authorList>
    </citation>
    <scope>NUCLEOTIDE SEQUENCE [LARGE SCALE GENOMIC DNA]</scope>
    <source>
        <tissue evidence="5">Leaf</tissue>
    </source>
</reference>
<evidence type="ECO:0000259" key="4">
    <source>
        <dbReference type="PROSITE" id="PS50600"/>
    </source>
</evidence>
<organism evidence="5 6">
    <name type="scientific">Deinandra increscens subsp. villosa</name>
    <dbReference type="NCBI Taxonomy" id="3103831"/>
    <lineage>
        <taxon>Eukaryota</taxon>
        <taxon>Viridiplantae</taxon>
        <taxon>Streptophyta</taxon>
        <taxon>Embryophyta</taxon>
        <taxon>Tracheophyta</taxon>
        <taxon>Spermatophyta</taxon>
        <taxon>Magnoliopsida</taxon>
        <taxon>eudicotyledons</taxon>
        <taxon>Gunneridae</taxon>
        <taxon>Pentapetalae</taxon>
        <taxon>asterids</taxon>
        <taxon>campanulids</taxon>
        <taxon>Asterales</taxon>
        <taxon>Asteraceae</taxon>
        <taxon>Asteroideae</taxon>
        <taxon>Heliantheae alliance</taxon>
        <taxon>Madieae</taxon>
        <taxon>Madiinae</taxon>
        <taxon>Deinandra</taxon>
    </lineage>
</organism>
<dbReference type="Gene3D" id="3.40.395.10">
    <property type="entry name" value="Adenoviral Proteinase, Chain A"/>
    <property type="match status" value="1"/>
</dbReference>
<dbReference type="InterPro" id="IPR003653">
    <property type="entry name" value="Peptidase_C48_C"/>
</dbReference>
<dbReference type="Pfam" id="PF13960">
    <property type="entry name" value="DUF4218"/>
    <property type="match status" value="1"/>
</dbReference>
<evidence type="ECO:0000256" key="3">
    <source>
        <dbReference type="ARBA" id="ARBA00022801"/>
    </source>
</evidence>
<protein>
    <recommendedName>
        <fullName evidence="4">Ubiquitin-like protease family profile domain-containing protein</fullName>
    </recommendedName>
</protein>
<evidence type="ECO:0000256" key="1">
    <source>
        <dbReference type="ARBA" id="ARBA00005234"/>
    </source>
</evidence>
<dbReference type="Pfam" id="PF02992">
    <property type="entry name" value="Transposase_21"/>
    <property type="match status" value="1"/>
</dbReference>
<keyword evidence="3" id="KW-0378">Hydrolase</keyword>
<dbReference type="Pfam" id="PF13963">
    <property type="entry name" value="Transpos_assoc"/>
    <property type="match status" value="1"/>
</dbReference>
<dbReference type="EMBL" id="JBCNJP010000008">
    <property type="protein sequence ID" value="KAK9074437.1"/>
    <property type="molecule type" value="Genomic_DNA"/>
</dbReference>
<dbReference type="GO" id="GO:0008234">
    <property type="term" value="F:cysteine-type peptidase activity"/>
    <property type="evidence" value="ECO:0007669"/>
    <property type="project" value="InterPro"/>
</dbReference>
<evidence type="ECO:0000313" key="5">
    <source>
        <dbReference type="EMBL" id="KAK9074437.1"/>
    </source>
</evidence>
<proteinExistence type="inferred from homology"/>
<dbReference type="InterPro" id="IPR038765">
    <property type="entry name" value="Papain-like_cys_pep_sf"/>
</dbReference>
<dbReference type="Proteomes" id="UP001408789">
    <property type="component" value="Unassembled WGS sequence"/>
</dbReference>
<name>A0AAP0DKL7_9ASTR</name>
<dbReference type="PANTHER" id="PTHR10775">
    <property type="entry name" value="OS08G0208400 PROTEIN"/>
    <property type="match status" value="1"/>
</dbReference>
<dbReference type="InterPro" id="IPR004242">
    <property type="entry name" value="Transposase_21"/>
</dbReference>
<keyword evidence="6" id="KW-1185">Reference proteome</keyword>
<dbReference type="InterPro" id="IPR025452">
    <property type="entry name" value="DUF4218"/>
</dbReference>
<feature type="domain" description="Ubiquitin-like protease family profile" evidence="4">
    <location>
        <begin position="1321"/>
        <end position="1476"/>
    </location>
</feature>
<dbReference type="PANTHER" id="PTHR10775:SF180">
    <property type="entry name" value="TRANSPOSON, EN_SPM-LIKE, TRANSPOSASE-ASSOCIATED DOMAIN PROTEIN-RELATED"/>
    <property type="match status" value="1"/>
</dbReference>
<evidence type="ECO:0000313" key="6">
    <source>
        <dbReference type="Proteomes" id="UP001408789"/>
    </source>
</evidence>
<dbReference type="SUPFAM" id="SSF54001">
    <property type="entry name" value="Cysteine proteinases"/>
    <property type="match status" value="1"/>
</dbReference>
<comment type="caution">
    <text evidence="5">The sequence shown here is derived from an EMBL/GenBank/DDBJ whole genome shotgun (WGS) entry which is preliminary data.</text>
</comment>
<keyword evidence="2" id="KW-0645">Protease</keyword>
<dbReference type="GO" id="GO:0006508">
    <property type="term" value="P:proteolysis"/>
    <property type="evidence" value="ECO:0007669"/>
    <property type="project" value="UniProtKB-KW"/>
</dbReference>
<comment type="similarity">
    <text evidence="1">Belongs to the peptidase C48 family.</text>
</comment>
<sequence length="1523" mass="176533">MERKTWMYDTSRTSSIYINGVRSFLKVAEDNRVNDGNQKIWCPCMSCENFKNYDDVGEIEFHLIRHGFMPRYTCWSMHGESFANRATSSVNLDNDGDENLNDVNDDLNDANDDLGGMLNNLETDAGENDQEKLKQLLDDSENPLYIGCEKYSKLSAVLKLFNLKSNYGWSDKSFTELLVVLHDMLPEGNELPLSLYQAKKMMCPMGLEVKRIHACPNDCMLYIKEFKKDHKCSNCGASRYKRKTETDEVDDDVTKNGPPAKLLWYFPIIPRLKRLFSNETEAKLLRWHSDDRINDGKLRHVADSPQWRNINNKYIEFGKEIRNIRFGLSSDGINPFGNMSSRHSTWPVLLCIYNLPPWLCMKRKYIMMSLLIQGPKQPGNDIDVYLSPLIDDLKTLWNTGVDVYDAYMKEKFKLRAMIFCTISDFPAYGNLSGYRTKGNLACPICEDDTSYTRLHNCKKTVYMGHQRFLPLNHHYRKKTAEFNGEIELEPVRKRFDAFSRVENLNVVLGKRNCAEKGGIWKKKSIFWDLPYWKHLQVRHCLDVMHIEKNVCDSLLGLLLNIPGKTKDGINVRKDMEEMGIRKELAPIEATKGFYLPPACYTMSKDEKTRFCKCLHDIKVPSNYSANIKRLVSMKDCKLIGLKSHDCHVLMTHMIPIAVRGLLPDNIRHTITKLCLFFNMIHSKVIDPESLDKWQMEIQETLCELEMYFPPSFFDVMVHLVVHIVGEIKACGPVFLRYMYPFERYMGFLKGFVRNRNRPEGSIVEGYTSEEGTEFCTGYLDGVKSIGVPQSRHSGRLEGVGGVGRHTGVGVLLKVRFPYHIATKDFDEQAWEKLWEEVKERWNIKDDKPKDVFLKTCKKNCTTFRSKLVTNYVNKDERPFKKYHYLNASKWDEFVAAKTSDAFLEKSEKAKLSAKANKNHSHLGSGGWTTLKEKFDDIWPQLMYPHLKHMQNIKSQLYVASRATKNKETDFYEVKDEIIKGLTDIERKTKEVGNHSKGQDDPLTKYLGAEHGGRSRTVSSVIGYTQVKGRSYQDDKEVNVNRMRQRVDTSLVVRGSSCVPDESSIQNTDIQNLCTCELLNPSDLALEQIIAKGQAYPTSDRSILHTNRIHEGFVKVQVDEVMFGCERMLVPMEARTVGIIYMEDTMNTFIQWPRNALKIVNDEAPHKSTSVSRKTQRYNPSSQIHISPQTRTYDVGTSTPVYIPQFDEPTAYQVQQQMASHFHIGPDDFVNSLIEMTGINQSEQPQMRLNLQPPSVKKTREKDQDKQAMKIKNALKEIKKRPEAIQHMATQLNNYFCFVDNSPPHPVEFSTPHGMFRYVLTDYIEYEALLQLFVNGWVDIIIIHCFEALLYTESTRKFNRCAFFGTNSITGDMCQKRPGEVKSHILDVYHLHSDKHFFLAPYLASEHWSLFIISPKKKEVFIFYSYKGKKHKNSYLLSKVIEDAFGEIDFTWTMVECAQQKQYWECGYMVMKFMTDFVYLLQQDFPENIWHFTDGPDVVKQEYIDRSLKLLIPMLFRRLFENRS</sequence>
<gene>
    <name evidence="5" type="ORF">SSX86_007035</name>
</gene>